<reference evidence="2" key="1">
    <citation type="submission" date="2018-02" db="EMBL/GenBank/DDBJ databases">
        <authorList>
            <person name="Vasarhelyi B.M."/>
            <person name="Deshmukh S."/>
            <person name="Balint B."/>
            <person name="Kukolya J."/>
        </authorList>
    </citation>
    <scope>NUCLEOTIDE SEQUENCE</scope>
    <source>
        <strain evidence="2">KB22</strain>
    </source>
</reference>
<dbReference type="RefSeq" id="WP_196935846.1">
    <property type="nucleotide sequence ID" value="NZ_MU158698.1"/>
</dbReference>
<keyword evidence="3" id="KW-1185">Reference proteome</keyword>
<dbReference type="AlphaFoldDB" id="A0A928UVV2"/>
<evidence type="ECO:0000256" key="1">
    <source>
        <dbReference type="PROSITE-ProRule" id="PRU00339"/>
    </source>
</evidence>
<dbReference type="InterPro" id="IPR011990">
    <property type="entry name" value="TPR-like_helical_dom_sf"/>
</dbReference>
<evidence type="ECO:0000313" key="3">
    <source>
        <dbReference type="Proteomes" id="UP000616201"/>
    </source>
</evidence>
<accession>A0A928UVV2</accession>
<dbReference type="Gene3D" id="1.25.40.10">
    <property type="entry name" value="Tetratricopeptide repeat domain"/>
    <property type="match status" value="1"/>
</dbReference>
<comment type="caution">
    <text evidence="2">The sequence shown here is derived from an EMBL/GenBank/DDBJ whole genome shotgun (WGS) entry which is preliminary data.</text>
</comment>
<sequence>MLNSKQILVIVLILALMGVLLARPISGLVSEDKGANSSSSVENASIYNLENVSDIAKQGLNSKISSEIAALENKIASAEGDEKVELLQQLANKWDDVAKYAPQGFIYQEMATINPKFDYWLKSGNAYRSAYANLQDTVMVRELTQFAINSYEKAIALDENNLDAKMGLGAAMVTGTNNPMAGIALLREVVAAEPKNVEANKTLGLFSLQSKQFDKAIERFQTVIEVKPDAEAYFYLATAYQNIGLKSEAIASFQQSKALAADPTLSQYIDSQIKELSK</sequence>
<protein>
    <recommendedName>
        <fullName evidence="4">Tetratricopeptide repeat-containing protein</fullName>
    </recommendedName>
</protein>
<gene>
    <name evidence="2" type="ORF">C4F49_04220</name>
</gene>
<keyword evidence="1" id="KW-0802">TPR repeat</keyword>
<dbReference type="InterPro" id="IPR019734">
    <property type="entry name" value="TPR_rpt"/>
</dbReference>
<dbReference type="SUPFAM" id="SSF48452">
    <property type="entry name" value="TPR-like"/>
    <property type="match status" value="1"/>
</dbReference>
<dbReference type="Proteomes" id="UP000616201">
    <property type="component" value="Unassembled WGS sequence"/>
</dbReference>
<dbReference type="PROSITE" id="PS50005">
    <property type="entry name" value="TPR"/>
    <property type="match status" value="1"/>
</dbReference>
<evidence type="ECO:0008006" key="4">
    <source>
        <dbReference type="Google" id="ProtNLM"/>
    </source>
</evidence>
<dbReference type="Pfam" id="PF14559">
    <property type="entry name" value="TPR_19"/>
    <property type="match status" value="1"/>
</dbReference>
<feature type="repeat" description="TPR" evidence="1">
    <location>
        <begin position="197"/>
        <end position="230"/>
    </location>
</feature>
<name>A0A928UVV2_9SPHI</name>
<dbReference type="SMART" id="SM00028">
    <property type="entry name" value="TPR"/>
    <property type="match status" value="3"/>
</dbReference>
<dbReference type="EMBL" id="PRDK01000003">
    <property type="protein sequence ID" value="MBE8712878.1"/>
    <property type="molecule type" value="Genomic_DNA"/>
</dbReference>
<organism evidence="2 3">
    <name type="scientific">Sphingobacterium hungaricum</name>
    <dbReference type="NCBI Taxonomy" id="2082723"/>
    <lineage>
        <taxon>Bacteria</taxon>
        <taxon>Pseudomonadati</taxon>
        <taxon>Bacteroidota</taxon>
        <taxon>Sphingobacteriia</taxon>
        <taxon>Sphingobacteriales</taxon>
        <taxon>Sphingobacteriaceae</taxon>
        <taxon>Sphingobacterium</taxon>
    </lineage>
</organism>
<proteinExistence type="predicted"/>
<evidence type="ECO:0000313" key="2">
    <source>
        <dbReference type="EMBL" id="MBE8712878.1"/>
    </source>
</evidence>